<dbReference type="EMBL" id="JAJAQC010000017">
    <property type="protein sequence ID" value="MDA0565054.1"/>
    <property type="molecule type" value="Genomic_DNA"/>
</dbReference>
<feature type="transmembrane region" description="Helical" evidence="8">
    <location>
        <begin position="251"/>
        <end position="273"/>
    </location>
</feature>
<feature type="transmembrane region" description="Helical" evidence="8">
    <location>
        <begin position="219"/>
        <end position="239"/>
    </location>
</feature>
<reference evidence="10" key="1">
    <citation type="submission" date="2021-10" db="EMBL/GenBank/DDBJ databases">
        <title>Streptomonospora sp. nov., isolated from mangrove soil.</title>
        <authorList>
            <person name="Chen X."/>
            <person name="Ge X."/>
            <person name="Liu W."/>
        </authorList>
    </citation>
    <scope>NUCLEOTIDE SEQUENCE</scope>
    <source>
        <strain evidence="10">S1-112</strain>
    </source>
</reference>
<dbReference type="GO" id="GO:0022857">
    <property type="term" value="F:transmembrane transporter activity"/>
    <property type="evidence" value="ECO:0007669"/>
    <property type="project" value="InterPro"/>
</dbReference>
<feature type="region of interest" description="Disordered" evidence="7">
    <location>
        <begin position="1"/>
        <end position="24"/>
    </location>
</feature>
<feature type="transmembrane region" description="Helical" evidence="8">
    <location>
        <begin position="447"/>
        <end position="468"/>
    </location>
</feature>
<feature type="transmembrane region" description="Helical" evidence="8">
    <location>
        <begin position="31"/>
        <end position="56"/>
    </location>
</feature>
<feature type="transmembrane region" description="Helical" evidence="8">
    <location>
        <begin position="378"/>
        <end position="403"/>
    </location>
</feature>
<evidence type="ECO:0000256" key="7">
    <source>
        <dbReference type="SAM" id="MobiDB-lite"/>
    </source>
</evidence>
<feature type="transmembrane region" description="Helical" evidence="8">
    <location>
        <begin position="68"/>
        <end position="88"/>
    </location>
</feature>
<feature type="transmembrane region" description="Helical" evidence="8">
    <location>
        <begin position="158"/>
        <end position="180"/>
    </location>
</feature>
<evidence type="ECO:0000256" key="5">
    <source>
        <dbReference type="ARBA" id="ARBA00022989"/>
    </source>
</evidence>
<evidence type="ECO:0000256" key="6">
    <source>
        <dbReference type="ARBA" id="ARBA00023136"/>
    </source>
</evidence>
<dbReference type="InterPro" id="IPR020846">
    <property type="entry name" value="MFS_dom"/>
</dbReference>
<comment type="caution">
    <text evidence="10">The sequence shown here is derived from an EMBL/GenBank/DDBJ whole genome shotgun (WGS) entry which is preliminary data.</text>
</comment>
<keyword evidence="6 8" id="KW-0472">Membrane</keyword>
<evidence type="ECO:0000256" key="2">
    <source>
        <dbReference type="ARBA" id="ARBA00022448"/>
    </source>
</evidence>
<evidence type="ECO:0000259" key="9">
    <source>
        <dbReference type="PROSITE" id="PS50850"/>
    </source>
</evidence>
<keyword evidence="5 8" id="KW-1133">Transmembrane helix</keyword>
<dbReference type="Pfam" id="PF07690">
    <property type="entry name" value="MFS_1"/>
    <property type="match status" value="1"/>
</dbReference>
<keyword evidence="4 8" id="KW-0812">Transmembrane</keyword>
<feature type="transmembrane region" description="Helical" evidence="8">
    <location>
        <begin position="186"/>
        <end position="207"/>
    </location>
</feature>
<dbReference type="RefSeq" id="WP_270072335.1">
    <property type="nucleotide sequence ID" value="NZ_JAJAQC010000017.1"/>
</dbReference>
<comment type="subcellular location">
    <subcellularLocation>
        <location evidence="1">Cell membrane</location>
        <topology evidence="1">Multi-pass membrane protein</topology>
    </subcellularLocation>
</comment>
<dbReference type="Proteomes" id="UP001140076">
    <property type="component" value="Unassembled WGS sequence"/>
</dbReference>
<evidence type="ECO:0000256" key="3">
    <source>
        <dbReference type="ARBA" id="ARBA00022475"/>
    </source>
</evidence>
<feature type="transmembrane region" description="Helical" evidence="8">
    <location>
        <begin position="100"/>
        <end position="119"/>
    </location>
</feature>
<dbReference type="InterPro" id="IPR011701">
    <property type="entry name" value="MFS"/>
</dbReference>
<gene>
    <name evidence="10" type="ORF">LG943_12095</name>
</gene>
<evidence type="ECO:0000313" key="11">
    <source>
        <dbReference type="Proteomes" id="UP001140076"/>
    </source>
</evidence>
<dbReference type="NCBIfam" id="TIGR00711">
    <property type="entry name" value="efflux_EmrB"/>
    <property type="match status" value="1"/>
</dbReference>
<dbReference type="AlphaFoldDB" id="A0A9X3NJN1"/>
<feature type="transmembrane region" description="Helical" evidence="8">
    <location>
        <begin position="424"/>
        <end position="441"/>
    </location>
</feature>
<feature type="transmembrane region" description="Helical" evidence="8">
    <location>
        <begin position="125"/>
        <end position="146"/>
    </location>
</feature>
<dbReference type="PANTHER" id="PTHR42718">
    <property type="entry name" value="MAJOR FACILITATOR SUPERFAMILY MULTIDRUG TRANSPORTER MFSC"/>
    <property type="match status" value="1"/>
</dbReference>
<keyword evidence="11" id="KW-1185">Reference proteome</keyword>
<protein>
    <submittedName>
        <fullName evidence="10">DHA2 family efflux MFS transporter permease subunit</fullName>
    </submittedName>
</protein>
<evidence type="ECO:0000256" key="1">
    <source>
        <dbReference type="ARBA" id="ARBA00004651"/>
    </source>
</evidence>
<dbReference type="InterPro" id="IPR036259">
    <property type="entry name" value="MFS_trans_sf"/>
</dbReference>
<organism evidence="10 11">
    <name type="scientific">Streptomonospora mangrovi</name>
    <dbReference type="NCBI Taxonomy" id="2883123"/>
    <lineage>
        <taxon>Bacteria</taxon>
        <taxon>Bacillati</taxon>
        <taxon>Actinomycetota</taxon>
        <taxon>Actinomycetes</taxon>
        <taxon>Streptosporangiales</taxon>
        <taxon>Nocardiopsidaceae</taxon>
        <taxon>Streptomonospora</taxon>
    </lineage>
</organism>
<dbReference type="PROSITE" id="PS50850">
    <property type="entry name" value="MFS"/>
    <property type="match status" value="1"/>
</dbReference>
<dbReference type="Gene3D" id="1.20.1250.20">
    <property type="entry name" value="MFS general substrate transporter like domains"/>
    <property type="match status" value="1"/>
</dbReference>
<accession>A0A9X3NJN1</accession>
<dbReference type="PRINTS" id="PR01036">
    <property type="entry name" value="TCRTETB"/>
</dbReference>
<feature type="domain" description="Major facilitator superfamily (MFS) profile" evidence="9">
    <location>
        <begin position="34"/>
        <end position="473"/>
    </location>
</feature>
<name>A0A9X3NJN1_9ACTN</name>
<feature type="transmembrane region" description="Helical" evidence="8">
    <location>
        <begin position="350"/>
        <end position="372"/>
    </location>
</feature>
<dbReference type="GO" id="GO:0005886">
    <property type="term" value="C:plasma membrane"/>
    <property type="evidence" value="ECO:0007669"/>
    <property type="project" value="UniProtKB-SubCell"/>
</dbReference>
<evidence type="ECO:0000256" key="4">
    <source>
        <dbReference type="ARBA" id="ARBA00022692"/>
    </source>
</evidence>
<dbReference type="Gene3D" id="1.20.1720.10">
    <property type="entry name" value="Multidrug resistance protein D"/>
    <property type="match status" value="1"/>
</dbReference>
<feature type="compositionally biased region" description="Low complexity" evidence="7">
    <location>
        <begin position="1"/>
        <end position="23"/>
    </location>
</feature>
<dbReference type="SUPFAM" id="SSF103473">
    <property type="entry name" value="MFS general substrate transporter"/>
    <property type="match status" value="1"/>
</dbReference>
<evidence type="ECO:0000313" key="10">
    <source>
        <dbReference type="EMBL" id="MDA0565054.1"/>
    </source>
</evidence>
<proteinExistence type="predicted"/>
<feature type="transmembrane region" description="Helical" evidence="8">
    <location>
        <begin position="323"/>
        <end position="343"/>
    </location>
</feature>
<evidence type="ECO:0000256" key="8">
    <source>
        <dbReference type="SAM" id="Phobius"/>
    </source>
</evidence>
<keyword evidence="2" id="KW-0813">Transport</keyword>
<feature type="transmembrane region" description="Helical" evidence="8">
    <location>
        <begin position="285"/>
        <end position="311"/>
    </location>
</feature>
<sequence length="486" mass="47288">MASRSPRRPGSTSGSGSRPGRSGAAPIPARIWWTAAVTGSGAFMAMLDSTVANLALEPVRAEFGSTLALVQWVATGYLVAGAVSLPAAGWLGDRFGHGRVWAVSLAVFTAASALCALATGPAALIAARAVQGLAAGAMVPAGQAVIASEAGAERLGRLMGALGVVVSLGPAVGPAVGGLLVEAVSWRWVFAINVPVGIAALAAARALVPAGRADRSRRLDWPGLLLLGCGLPLLLYGATEVGAGGAAPVPLLAAASGAVLTAVFAVTSVRTASPLLDLRLLRRPAFAAATATTTLTGAAMYGGLLLLAVYLPQTGRGGTEAGLLLLAMGLGSAAALYAGGALTDRRGPRAVSVVGAVLLAAATAAVLVPGPAGALPTAALAAVLVVRGVGMALAQMPAVTAAYGAAPPERVGDAATLVTISQRVGGALGSAGVVLVVVAGGGGPQGYAIGFAALTAVALLAALTAAALRRGGPGPAAESRGERADR</sequence>
<keyword evidence="3" id="KW-1003">Cell membrane</keyword>
<dbReference type="InterPro" id="IPR004638">
    <property type="entry name" value="EmrB-like"/>
</dbReference>
<dbReference type="PANTHER" id="PTHR42718:SF46">
    <property type="entry name" value="BLR6921 PROTEIN"/>
    <property type="match status" value="1"/>
</dbReference>